<dbReference type="EMBL" id="CP163440">
    <property type="protein sequence ID" value="XDQ63303.1"/>
    <property type="molecule type" value="Genomic_DNA"/>
</dbReference>
<dbReference type="InterPro" id="IPR021391">
    <property type="entry name" value="DUF3027"/>
</dbReference>
<accession>A0AB39S9D0</accession>
<sequence length="99" mass="11147">MNTGREVSGGAWTGDDREHNDACHERWLQVQHRPTGQAGYRDGWYDAQCGGCHYWIALSGELGRDWGVCTHPTSAFDGQVRFEHDGCDRFTLRQDGSFG</sequence>
<proteinExistence type="predicted"/>
<dbReference type="Pfam" id="PF11228">
    <property type="entry name" value="DUF3027"/>
    <property type="match status" value="1"/>
</dbReference>
<dbReference type="RefSeq" id="WP_369260142.1">
    <property type="nucleotide sequence ID" value="NZ_CP163440.1"/>
</dbReference>
<dbReference type="AlphaFoldDB" id="A0AB39S9D0"/>
<evidence type="ECO:0000313" key="1">
    <source>
        <dbReference type="EMBL" id="XDQ63303.1"/>
    </source>
</evidence>
<protein>
    <submittedName>
        <fullName evidence="1">DUF3027 domain-containing protein</fullName>
    </submittedName>
</protein>
<gene>
    <name evidence="1" type="ORF">AB5J50_22125</name>
</gene>
<organism evidence="1">
    <name type="scientific">Streptomyces sp. R35</name>
    <dbReference type="NCBI Taxonomy" id="3238630"/>
    <lineage>
        <taxon>Bacteria</taxon>
        <taxon>Bacillati</taxon>
        <taxon>Actinomycetota</taxon>
        <taxon>Actinomycetes</taxon>
        <taxon>Kitasatosporales</taxon>
        <taxon>Streptomycetaceae</taxon>
        <taxon>Streptomyces</taxon>
    </lineage>
</organism>
<reference evidence="1" key="1">
    <citation type="submission" date="2024-07" db="EMBL/GenBank/DDBJ databases">
        <authorList>
            <person name="Yu S.T."/>
        </authorList>
    </citation>
    <scope>NUCLEOTIDE SEQUENCE</scope>
    <source>
        <strain evidence="1">R35</strain>
    </source>
</reference>
<name>A0AB39S9D0_9ACTN</name>